<protein>
    <recommendedName>
        <fullName evidence="2">Integrase zinc-binding domain-containing protein</fullName>
    </recommendedName>
</protein>
<dbReference type="InterPro" id="IPR041588">
    <property type="entry name" value="Integrase_H2C2"/>
</dbReference>
<dbReference type="EMBL" id="NBNE01013165">
    <property type="protein sequence ID" value="OWY95268.1"/>
    <property type="molecule type" value="Genomic_DNA"/>
</dbReference>
<comment type="caution">
    <text evidence="3">The sequence shown here is derived from an EMBL/GenBank/DDBJ whole genome shotgun (WGS) entry which is preliminary data.</text>
</comment>
<name>A0A225UQL9_9STRA</name>
<feature type="compositionally biased region" description="Basic and acidic residues" evidence="1">
    <location>
        <begin position="44"/>
        <end position="57"/>
    </location>
</feature>
<feature type="domain" description="Integrase zinc-binding" evidence="2">
    <location>
        <begin position="239"/>
        <end position="281"/>
    </location>
</feature>
<evidence type="ECO:0000313" key="4">
    <source>
        <dbReference type="Proteomes" id="UP000198211"/>
    </source>
</evidence>
<dbReference type="STRING" id="4795.A0A225UQL9"/>
<gene>
    <name evidence="3" type="ORF">PHMEG_00034770</name>
</gene>
<dbReference type="Gene3D" id="1.10.340.70">
    <property type="match status" value="1"/>
</dbReference>
<reference evidence="4" key="1">
    <citation type="submission" date="2017-03" db="EMBL/GenBank/DDBJ databases">
        <title>Phytopthora megakarya and P. palmivora, two closely related causual agents of cacao black pod achieved similar genome size and gene model numbers by different mechanisms.</title>
        <authorList>
            <person name="Ali S."/>
            <person name="Shao J."/>
            <person name="Larry D.J."/>
            <person name="Kronmiller B."/>
            <person name="Shen D."/>
            <person name="Strem M.D."/>
            <person name="Melnick R.L."/>
            <person name="Guiltinan M.J."/>
            <person name="Tyler B.M."/>
            <person name="Meinhardt L.W."/>
            <person name="Bailey B.A."/>
        </authorList>
    </citation>
    <scope>NUCLEOTIDE SEQUENCE [LARGE SCALE GENOMIC DNA]</scope>
    <source>
        <strain evidence="4">zdho120</strain>
    </source>
</reference>
<dbReference type="OrthoDB" id="115956at2759"/>
<dbReference type="Pfam" id="PF17921">
    <property type="entry name" value="Integrase_H2C2"/>
    <property type="match status" value="1"/>
</dbReference>
<evidence type="ECO:0000313" key="3">
    <source>
        <dbReference type="EMBL" id="OWY95268.1"/>
    </source>
</evidence>
<dbReference type="Proteomes" id="UP000198211">
    <property type="component" value="Unassembled WGS sequence"/>
</dbReference>
<evidence type="ECO:0000256" key="1">
    <source>
        <dbReference type="SAM" id="MobiDB-lite"/>
    </source>
</evidence>
<sequence>MYDTRLTVVTPIASYSTMATRGTTEPELSVDEQQSIQLAGNDDDDRRKPLYNHEDHVASLVTGPRQQVTIPEDEDVPQRRTRQQTAEGRNAVPQRRMRVDASVDGVTQPTDVTTTQPQNLKSKQTTARQRTKTVTVEMNDKSTYETMTTTVSPKQKSKAALRSLTEAQKTTMEQRRNPTYHGSTMTTLQLTDETIITAQKRSRLVQRMLMNGGHRGMKVIRQFELVLIETKRGRRIILPPELWAIAFKESHDSAWAGHLRAPHTYERISRVYWWPDLFHEVSGLEVVKIVEAEKRDPEK</sequence>
<evidence type="ECO:0000259" key="2">
    <source>
        <dbReference type="Pfam" id="PF17921"/>
    </source>
</evidence>
<dbReference type="AlphaFoldDB" id="A0A225UQL9"/>
<keyword evidence="4" id="KW-1185">Reference proteome</keyword>
<organism evidence="3 4">
    <name type="scientific">Phytophthora megakarya</name>
    <dbReference type="NCBI Taxonomy" id="4795"/>
    <lineage>
        <taxon>Eukaryota</taxon>
        <taxon>Sar</taxon>
        <taxon>Stramenopiles</taxon>
        <taxon>Oomycota</taxon>
        <taxon>Peronosporomycetes</taxon>
        <taxon>Peronosporales</taxon>
        <taxon>Peronosporaceae</taxon>
        <taxon>Phytophthora</taxon>
    </lineage>
</organism>
<feature type="compositionally biased region" description="Polar residues" evidence="1">
    <location>
        <begin position="119"/>
        <end position="133"/>
    </location>
</feature>
<accession>A0A225UQL9</accession>
<feature type="compositionally biased region" description="Low complexity" evidence="1">
    <location>
        <begin position="103"/>
        <end position="118"/>
    </location>
</feature>
<feature type="region of interest" description="Disordered" evidence="1">
    <location>
        <begin position="40"/>
        <end position="133"/>
    </location>
</feature>
<proteinExistence type="predicted"/>